<dbReference type="AlphaFoldDB" id="A0A2T7P5R4"/>
<feature type="domain" description="CUB" evidence="3">
    <location>
        <begin position="24"/>
        <end position="155"/>
    </location>
</feature>
<dbReference type="EMBL" id="PZQS01000006">
    <property type="protein sequence ID" value="PVD28760.1"/>
    <property type="molecule type" value="Genomic_DNA"/>
</dbReference>
<dbReference type="SMART" id="SM00042">
    <property type="entry name" value="CUB"/>
    <property type="match status" value="4"/>
</dbReference>
<dbReference type="FunFam" id="2.60.120.290:FF:000058">
    <property type="entry name" value="CUB domaincontaining protein"/>
    <property type="match status" value="1"/>
</dbReference>
<protein>
    <recommendedName>
        <fullName evidence="3">CUB domain-containing protein</fullName>
    </recommendedName>
</protein>
<gene>
    <name evidence="4" type="ORF">C0Q70_11355</name>
</gene>
<feature type="domain" description="CUB" evidence="3">
    <location>
        <begin position="187"/>
        <end position="306"/>
    </location>
</feature>
<dbReference type="GO" id="GO:0005886">
    <property type="term" value="C:plasma membrane"/>
    <property type="evidence" value="ECO:0007669"/>
    <property type="project" value="TreeGrafter"/>
</dbReference>
<dbReference type="Gene3D" id="2.60.120.290">
    <property type="entry name" value="Spermadhesin, CUB domain"/>
    <property type="match status" value="4"/>
</dbReference>
<dbReference type="SUPFAM" id="SSF49854">
    <property type="entry name" value="Spermadhesin, CUB domain"/>
    <property type="match status" value="4"/>
</dbReference>
<dbReference type="CDD" id="cd00041">
    <property type="entry name" value="CUB"/>
    <property type="match status" value="4"/>
</dbReference>
<dbReference type="InterPro" id="IPR053207">
    <property type="entry name" value="Non-NMDA_GluR_Accessory"/>
</dbReference>
<dbReference type="PROSITE" id="PS01180">
    <property type="entry name" value="CUB"/>
    <property type="match status" value="4"/>
</dbReference>
<reference evidence="4 5" key="1">
    <citation type="submission" date="2018-04" db="EMBL/GenBank/DDBJ databases">
        <title>The genome of golden apple snail Pomacea canaliculata provides insight into stress tolerance and invasive adaptation.</title>
        <authorList>
            <person name="Liu C."/>
            <person name="Liu B."/>
            <person name="Ren Y."/>
            <person name="Zhang Y."/>
            <person name="Wang H."/>
            <person name="Li S."/>
            <person name="Jiang F."/>
            <person name="Yin L."/>
            <person name="Zhang G."/>
            <person name="Qian W."/>
            <person name="Fan W."/>
        </authorList>
    </citation>
    <scope>NUCLEOTIDE SEQUENCE [LARGE SCALE GENOMIC DNA]</scope>
    <source>
        <strain evidence="4">SZHN2017</strain>
        <tissue evidence="4">Muscle</tissue>
    </source>
</reference>
<dbReference type="OrthoDB" id="6369184at2759"/>
<evidence type="ECO:0000256" key="1">
    <source>
        <dbReference type="ARBA" id="ARBA00023157"/>
    </source>
</evidence>
<organism evidence="4 5">
    <name type="scientific">Pomacea canaliculata</name>
    <name type="common">Golden apple snail</name>
    <dbReference type="NCBI Taxonomy" id="400727"/>
    <lineage>
        <taxon>Eukaryota</taxon>
        <taxon>Metazoa</taxon>
        <taxon>Spiralia</taxon>
        <taxon>Lophotrochozoa</taxon>
        <taxon>Mollusca</taxon>
        <taxon>Gastropoda</taxon>
        <taxon>Caenogastropoda</taxon>
        <taxon>Architaenioglossa</taxon>
        <taxon>Ampullarioidea</taxon>
        <taxon>Ampullariidae</taxon>
        <taxon>Pomacea</taxon>
    </lineage>
</organism>
<evidence type="ECO:0000313" key="4">
    <source>
        <dbReference type="EMBL" id="PVD28760.1"/>
    </source>
</evidence>
<keyword evidence="1" id="KW-1015">Disulfide bond</keyword>
<dbReference type="Pfam" id="PF00431">
    <property type="entry name" value="CUB"/>
    <property type="match status" value="4"/>
</dbReference>
<dbReference type="STRING" id="400727.A0A2T7P5R4"/>
<evidence type="ECO:0000313" key="5">
    <source>
        <dbReference type="Proteomes" id="UP000245119"/>
    </source>
</evidence>
<evidence type="ECO:0000256" key="2">
    <source>
        <dbReference type="PROSITE-ProRule" id="PRU00059"/>
    </source>
</evidence>
<sequence>MENGNKRQEEEEHRKTNREEEPCCDCVVYQSYGLNDGQFISPNFPEFYPPNTNCILYSFFGDAFEIIELTFLEFDLRMPASNGNCTDFVRIFQNLERPEVNENSPYDVELCGNYSGLRRKKFYSSHRSLILEFHTDSPTGQNRQYKGFRGIYRFLDKRKYLCGKCVYAYLFQVTSSPTGVPVEGQLCTYEFRSNATHKRGRFFSPFYPQNYRPNARCRYNFHAERGEVIKIIFANIQLHHRGGSCFNAPDIISVYNGIDTDSTIIKQFCSFHNGEEVLSRGDSLLVTFETDRSAEEQGFAATYEFVGEHMDVTPVVRHPNNTTFRCGGSISSMEGKNGTISSPSYPKPYPPSLTCRFTFQGVGRERVQLKFVHFDLYYPSGDPKAPVDCTGSDTVSVYIQINGRNEALGTYCGSKLPPKLMSNSNTMTVEFRSRRPSLTVTGFLANYEFVTNFGIDTGQQDERGTCSFSYVSKNEPEGHIRSPNYPGLYPRNTECQYLFYGKGKERVHITFLTFDVDGIGPRCEENTKSDYVSFSNFHETEDRKLYRMCGLASQSKHKVESDGVFFRVTFKSNEIYDAHGFEAFYQFQGGTPTGQLVDPTAADSQPSLQTSPSIVVLAFITALLIISPVRTLHL</sequence>
<name>A0A2T7P5R4_POMCA</name>
<dbReference type="PANTHER" id="PTHR47537">
    <property type="entry name" value="CUBILIN"/>
    <property type="match status" value="1"/>
</dbReference>
<evidence type="ECO:0000259" key="3">
    <source>
        <dbReference type="PROSITE" id="PS01180"/>
    </source>
</evidence>
<dbReference type="PANTHER" id="PTHR47537:SF2">
    <property type="entry name" value="CUBILIN"/>
    <property type="match status" value="1"/>
</dbReference>
<dbReference type="InterPro" id="IPR035914">
    <property type="entry name" value="Sperma_CUB_dom_sf"/>
</dbReference>
<feature type="domain" description="CUB" evidence="3">
    <location>
        <begin position="326"/>
        <end position="450"/>
    </location>
</feature>
<feature type="domain" description="CUB" evidence="3">
    <location>
        <begin position="466"/>
        <end position="588"/>
    </location>
</feature>
<keyword evidence="5" id="KW-1185">Reference proteome</keyword>
<comment type="caution">
    <text evidence="2">Lacks conserved residue(s) required for the propagation of feature annotation.</text>
</comment>
<proteinExistence type="predicted"/>
<comment type="caution">
    <text evidence="4">The sequence shown here is derived from an EMBL/GenBank/DDBJ whole genome shotgun (WGS) entry which is preliminary data.</text>
</comment>
<dbReference type="InterPro" id="IPR000859">
    <property type="entry name" value="CUB_dom"/>
</dbReference>
<accession>A0A2T7P5R4</accession>
<dbReference type="Proteomes" id="UP000245119">
    <property type="component" value="Linkage Group LG6"/>
</dbReference>